<name>A0A401LSW0_9BACE</name>
<evidence type="ECO:0000313" key="3">
    <source>
        <dbReference type="EMBL" id="GCB34594.1"/>
    </source>
</evidence>
<organism evidence="3 4">
    <name type="scientific">Bacteroides faecalis</name>
    <dbReference type="NCBI Taxonomy" id="2447885"/>
    <lineage>
        <taxon>Bacteria</taxon>
        <taxon>Pseudomonadati</taxon>
        <taxon>Bacteroidota</taxon>
        <taxon>Bacteroidia</taxon>
        <taxon>Bacteroidales</taxon>
        <taxon>Bacteroidaceae</taxon>
        <taxon>Bacteroides</taxon>
    </lineage>
</organism>
<dbReference type="EMBL" id="BHWB01000003">
    <property type="protein sequence ID" value="GCB34594.1"/>
    <property type="molecule type" value="Genomic_DNA"/>
</dbReference>
<dbReference type="InterPro" id="IPR008979">
    <property type="entry name" value="Galactose-bd-like_sf"/>
</dbReference>
<feature type="transmembrane region" description="Helical" evidence="1">
    <location>
        <begin position="21"/>
        <end position="37"/>
    </location>
</feature>
<dbReference type="PROSITE" id="PS50022">
    <property type="entry name" value="FA58C_3"/>
    <property type="match status" value="1"/>
</dbReference>
<dbReference type="InterPro" id="IPR032527">
    <property type="entry name" value="DUF4959"/>
</dbReference>
<dbReference type="Gene3D" id="2.60.120.260">
    <property type="entry name" value="Galactose-binding domain-like"/>
    <property type="match status" value="1"/>
</dbReference>
<evidence type="ECO:0000313" key="4">
    <source>
        <dbReference type="Proteomes" id="UP000288079"/>
    </source>
</evidence>
<dbReference type="InterPro" id="IPR000421">
    <property type="entry name" value="FA58C"/>
</dbReference>
<dbReference type="Pfam" id="PF17166">
    <property type="entry name" value="DUF5126"/>
    <property type="match status" value="1"/>
</dbReference>
<dbReference type="Pfam" id="PF16323">
    <property type="entry name" value="DUF4959"/>
    <property type="match status" value="1"/>
</dbReference>
<dbReference type="Proteomes" id="UP000288079">
    <property type="component" value="Unassembled WGS sequence"/>
</dbReference>
<keyword evidence="1" id="KW-0812">Transmembrane</keyword>
<comment type="caution">
    <text evidence="3">The sequence shown here is derived from an EMBL/GenBank/DDBJ whole genome shotgun (WGS) entry which is preliminary data.</text>
</comment>
<dbReference type="SUPFAM" id="SSF49785">
    <property type="entry name" value="Galactose-binding domain-like"/>
    <property type="match status" value="1"/>
</dbReference>
<keyword evidence="1" id="KW-1133">Transmembrane helix</keyword>
<dbReference type="Pfam" id="PF16391">
    <property type="entry name" value="DUF5000"/>
    <property type="match status" value="1"/>
</dbReference>
<dbReference type="InterPro" id="IPR033431">
    <property type="entry name" value="DUF5126"/>
</dbReference>
<proteinExistence type="predicted"/>
<keyword evidence="4" id="KW-1185">Reference proteome</keyword>
<dbReference type="InterPro" id="IPR032164">
    <property type="entry name" value="DUF5000"/>
</dbReference>
<sequence>MELNFIIMKRITVNSYIMSRLNLFYILSIFIASTIFSCEEEQHSPINKGGDLPEQVTNVKVISTPGGADLVYTLPNSKDLSYIEAIVNTPEGNTLNFKSSTYRDTISITGLATENVQEVLLYSVSKSGLKSQPLLVDINPLTPPYMKVFQTLTLENGLGGVDVKYKNETGDILAVSIGRIIDGEFIEDDTYYSNKKDGRYLFWGYEPIPQQFGVYIRDRWDHYSDTLYANITPTLEIMFDKSNFKAIRLENDSKFLTGKYDLPQNMWDGRWSEDYNNPYTDGGTNWSHGKFLEDSELGKPAAFTIDLGQLCCISRIRFNHYWRFENDSPKKYEVYGFMDYGGDYIQYTDGAWHNWELLATVENVKPSSIGGNSNEDAESWEAGNIVTFSPPVAGVRYIRIKAIESWNGKRNLDFAEVTVYGQEIQ</sequence>
<feature type="domain" description="F5/8 type C" evidence="2">
    <location>
        <begin position="281"/>
        <end position="422"/>
    </location>
</feature>
<reference evidence="3 4" key="1">
    <citation type="submission" date="2018-10" db="EMBL/GenBank/DDBJ databases">
        <title>Draft Genome Sequence of Bacteroides sp. KCTC 15687.</title>
        <authorList>
            <person name="Yu S.Y."/>
            <person name="Kim J.S."/>
            <person name="Oh B.S."/>
            <person name="Park S.H."/>
            <person name="Kang S.W."/>
            <person name="Park J.E."/>
            <person name="Choi S.H."/>
            <person name="Han K.I."/>
            <person name="Lee K.C."/>
            <person name="Eom M.K."/>
            <person name="Suh M.K."/>
            <person name="Lee D.H."/>
            <person name="Yoon H."/>
            <person name="Kim B."/>
            <person name="Yang S.J."/>
            <person name="Lee J.S."/>
            <person name="Lee J.H."/>
        </authorList>
    </citation>
    <scope>NUCLEOTIDE SEQUENCE [LARGE SCALE GENOMIC DNA]</scope>
    <source>
        <strain evidence="3 4">KCTC 15687</strain>
    </source>
</reference>
<dbReference type="AlphaFoldDB" id="A0A401LSW0"/>
<gene>
    <name evidence="3" type="ORF">KGMB02408_15390</name>
</gene>
<keyword evidence="1" id="KW-0472">Membrane</keyword>
<protein>
    <recommendedName>
        <fullName evidence="2">F5/8 type C domain-containing protein</fullName>
    </recommendedName>
</protein>
<evidence type="ECO:0000256" key="1">
    <source>
        <dbReference type="SAM" id="Phobius"/>
    </source>
</evidence>
<evidence type="ECO:0000259" key="2">
    <source>
        <dbReference type="PROSITE" id="PS50022"/>
    </source>
</evidence>
<accession>A0A401LSW0</accession>